<dbReference type="Gene3D" id="6.10.140.1910">
    <property type="match status" value="2"/>
</dbReference>
<protein>
    <recommendedName>
        <fullName evidence="7">Potassium voltage-gated channel subfamily KQT member 1</fullName>
    </recommendedName>
    <alternativeName>
        <fullName evidence="22">KQT-like 1</fullName>
    </alternativeName>
    <alternativeName>
        <fullName evidence="23">Voltage-gated potassium channel subunit Kv7.1</fullName>
    </alternativeName>
</protein>
<feature type="transmembrane region" description="Helical" evidence="26">
    <location>
        <begin position="83"/>
        <end position="104"/>
    </location>
</feature>
<dbReference type="GO" id="GO:0030659">
    <property type="term" value="C:cytoplasmic vesicle membrane"/>
    <property type="evidence" value="ECO:0007669"/>
    <property type="project" value="UniProtKB-SubCell"/>
</dbReference>
<dbReference type="InterPro" id="IPR013821">
    <property type="entry name" value="K_chnl_volt-dep_KCNQ_C"/>
</dbReference>
<evidence type="ECO:0000256" key="1">
    <source>
        <dbReference type="ARBA" id="ARBA00004156"/>
    </source>
</evidence>
<evidence type="ECO:0000256" key="20">
    <source>
        <dbReference type="ARBA" id="ARBA00023303"/>
    </source>
</evidence>
<dbReference type="GO" id="GO:0016323">
    <property type="term" value="C:basolateral plasma membrane"/>
    <property type="evidence" value="ECO:0007669"/>
    <property type="project" value="UniProtKB-SubCell"/>
</dbReference>
<dbReference type="GO" id="GO:0045121">
    <property type="term" value="C:membrane raft"/>
    <property type="evidence" value="ECO:0007669"/>
    <property type="project" value="UniProtKB-SubCell"/>
</dbReference>
<dbReference type="Pfam" id="PF00520">
    <property type="entry name" value="Ion_trans"/>
    <property type="match status" value="1"/>
</dbReference>
<keyword evidence="18" id="KW-0406">Ion transport</keyword>
<feature type="transmembrane region" description="Helical" evidence="26">
    <location>
        <begin position="255"/>
        <end position="281"/>
    </location>
</feature>
<feature type="domain" description="Ion transport" evidence="27">
    <location>
        <begin position="58"/>
        <end position="286"/>
    </location>
</feature>
<evidence type="ECO:0000256" key="23">
    <source>
        <dbReference type="ARBA" id="ARBA00030121"/>
    </source>
</evidence>
<evidence type="ECO:0000256" key="17">
    <source>
        <dbReference type="ARBA" id="ARBA00022989"/>
    </source>
</evidence>
<dbReference type="GO" id="GO:0051049">
    <property type="term" value="P:regulation of transport"/>
    <property type="evidence" value="ECO:0007669"/>
    <property type="project" value="UniProtKB-ARBA"/>
</dbReference>
<proteinExistence type="inferred from homology"/>
<keyword evidence="12" id="KW-0256">Endoplasmic reticulum</keyword>
<evidence type="ECO:0000259" key="28">
    <source>
        <dbReference type="Pfam" id="PF03520"/>
    </source>
</evidence>
<evidence type="ECO:0000256" key="12">
    <source>
        <dbReference type="ARBA" id="ARBA00022824"/>
    </source>
</evidence>
<evidence type="ECO:0000256" key="5">
    <source>
        <dbReference type="ARBA" id="ARBA00004651"/>
    </source>
</evidence>
<evidence type="ECO:0000256" key="25">
    <source>
        <dbReference type="SAM" id="MobiDB-lite"/>
    </source>
</evidence>
<evidence type="ECO:0000256" key="18">
    <source>
        <dbReference type="ARBA" id="ARBA00023065"/>
    </source>
</evidence>
<dbReference type="GO" id="GO:0003008">
    <property type="term" value="P:system process"/>
    <property type="evidence" value="ECO:0007669"/>
    <property type="project" value="UniProtKB-ARBA"/>
</dbReference>
<dbReference type="InterPro" id="IPR005821">
    <property type="entry name" value="Ion_trans_dom"/>
</dbReference>
<dbReference type="Pfam" id="PF03520">
    <property type="entry name" value="KCNQ_channel"/>
    <property type="match status" value="1"/>
</dbReference>
<comment type="similarity">
    <text evidence="6">Belongs to the potassium channel family. KQT (TC 1.A.1.15) subfamily. Kv7.1/KCNQ1 sub-subfamily.</text>
</comment>
<evidence type="ECO:0000313" key="29">
    <source>
        <dbReference type="EMBL" id="OCT88108.1"/>
    </source>
</evidence>
<comment type="subcellular location">
    <subcellularLocation>
        <location evidence="2">Basolateral cell membrane</location>
    </subcellularLocation>
    <subcellularLocation>
        <location evidence="5">Cell membrane</location>
        <topology evidence="5">Multi-pass membrane protein</topology>
    </subcellularLocation>
    <subcellularLocation>
        <location evidence="1">Cytoplasmic vesicle membrane</location>
    </subcellularLocation>
    <subcellularLocation>
        <location evidence="3">Endoplasmic reticulum</location>
    </subcellularLocation>
    <subcellularLocation>
        <location evidence="4">Membrane raft</location>
    </subcellularLocation>
</comment>
<dbReference type="AlphaFoldDB" id="A0A974DAA3"/>
<evidence type="ECO:0000259" key="27">
    <source>
        <dbReference type="Pfam" id="PF00520"/>
    </source>
</evidence>
<evidence type="ECO:0000256" key="26">
    <source>
        <dbReference type="SAM" id="Phobius"/>
    </source>
</evidence>
<feature type="compositionally biased region" description="Low complexity" evidence="25">
    <location>
        <begin position="527"/>
        <end position="537"/>
    </location>
</feature>
<keyword evidence="10" id="KW-0633">Potassium transport</keyword>
<feature type="transmembrane region" description="Helical" evidence="26">
    <location>
        <begin position="223"/>
        <end position="243"/>
    </location>
</feature>
<keyword evidence="19 26" id="KW-0472">Membrane</keyword>
<evidence type="ECO:0000256" key="8">
    <source>
        <dbReference type="ARBA" id="ARBA00022448"/>
    </source>
</evidence>
<keyword evidence="15" id="KW-0851">Voltage-gated channel</keyword>
<dbReference type="Gene3D" id="1.10.287.70">
    <property type="match status" value="1"/>
</dbReference>
<dbReference type="PANTHER" id="PTHR47735">
    <property type="entry name" value="POTASSIUM VOLTAGE-GATED CHANNEL SUBFAMILY KQT MEMBER 4"/>
    <property type="match status" value="1"/>
</dbReference>
<evidence type="ECO:0000256" key="7">
    <source>
        <dbReference type="ARBA" id="ARBA00019342"/>
    </source>
</evidence>
<feature type="transmembrane region" description="Helical" evidence="26">
    <location>
        <begin position="190"/>
        <end position="211"/>
    </location>
</feature>
<dbReference type="GO" id="GO:0005783">
    <property type="term" value="C:endoplasmic reticulum"/>
    <property type="evidence" value="ECO:0007669"/>
    <property type="project" value="UniProtKB-SubCell"/>
</dbReference>
<dbReference type="GO" id="GO:0005516">
    <property type="term" value="F:calmodulin binding"/>
    <property type="evidence" value="ECO:0007669"/>
    <property type="project" value="UniProtKB-KW"/>
</dbReference>
<evidence type="ECO:0000256" key="19">
    <source>
        <dbReference type="ARBA" id="ARBA00023136"/>
    </source>
</evidence>
<feature type="transmembrane region" description="Helical" evidence="26">
    <location>
        <begin position="125"/>
        <end position="144"/>
    </location>
</feature>
<evidence type="ECO:0000256" key="6">
    <source>
        <dbReference type="ARBA" id="ARBA00009499"/>
    </source>
</evidence>
<evidence type="ECO:0000256" key="14">
    <source>
        <dbReference type="ARBA" id="ARBA00022860"/>
    </source>
</evidence>
<feature type="region of interest" description="Disordered" evidence="25">
    <location>
        <begin position="358"/>
        <end position="397"/>
    </location>
</feature>
<keyword evidence="13" id="KW-0631">Potassium channel</keyword>
<dbReference type="InterPro" id="IPR005827">
    <property type="entry name" value="K_chnl_volt-dep_KCQN1"/>
</dbReference>
<sequence>MAVTYFPLPNEHNPRSKGMMFDLVFRNGTCPTSTFFVCCSPLLKAWGMSTRTHCGKRFLLVLICLIFSVLSTIEHYSEFATGTLFWMEIVLVVFFGAEYLVRLWSAGCRSKYVGFKGRIRFARKPISIIDLIVVIASIIVLSVGSNGQVFATSAIRGIRFLQILRMLHVDRQGGTWRLLGSVVFIHRQELITTLYIGFLGLIFSSYFVYLAEKDAVDEEGRTGFSSYADALWWGVVTVTTIGYGDKVPQTWIGKTIASCFSVFAISFFALPAGILGSGFALKVQQKQRQKHFNRQIPAAASLIQNRRCKKKGKSIREACVNPMSPVLAPLCLSPNLRTPRSPPQENALSVPHITYHHTEGDKADDGFQDPTGRGRPGQSLPDISRTNSYTDDMDGMSEESVLPSVTDLSQLTDAHRIAVKVTRRMQYFVARRKFQQARKPYDVRDVIEQYSQGHLNMMVRIKELQRRLDHSLGKPGLFLPEKGVDKGYYTVGSRLMRLEEKVNRMDHKLDEILCVFRTQLVSEEDQAQSSQSSSPASHRLHPSPSSPTHSRKF</sequence>
<dbReference type="Proteomes" id="UP000694892">
    <property type="component" value="Chromosome 3L"/>
</dbReference>
<evidence type="ECO:0000256" key="21">
    <source>
        <dbReference type="ARBA" id="ARBA00023329"/>
    </source>
</evidence>
<dbReference type="SUPFAM" id="SSF81324">
    <property type="entry name" value="Voltage-gated potassium channels"/>
    <property type="match status" value="1"/>
</dbReference>
<dbReference type="PRINTS" id="PR01459">
    <property type="entry name" value="KCNQCHANNEL"/>
</dbReference>
<dbReference type="FunFam" id="1.10.287.70:FF:000113">
    <property type="entry name" value="Potassium voltage-gated channel subfamily KQT member 1"/>
    <property type="match status" value="1"/>
</dbReference>
<evidence type="ECO:0000313" key="30">
    <source>
        <dbReference type="Proteomes" id="UP000694892"/>
    </source>
</evidence>
<evidence type="ECO:0000256" key="4">
    <source>
        <dbReference type="ARBA" id="ARBA00004285"/>
    </source>
</evidence>
<keyword evidence="17 26" id="KW-1133">Transmembrane helix</keyword>
<evidence type="ECO:0000256" key="16">
    <source>
        <dbReference type="ARBA" id="ARBA00022958"/>
    </source>
</evidence>
<evidence type="ECO:0000256" key="24">
    <source>
        <dbReference type="ARBA" id="ARBA00034430"/>
    </source>
</evidence>
<evidence type="ECO:0000256" key="2">
    <source>
        <dbReference type="ARBA" id="ARBA00004187"/>
    </source>
</evidence>
<dbReference type="PRINTS" id="PR01460">
    <property type="entry name" value="KCNQ1CHANNEL"/>
</dbReference>
<keyword evidence="21" id="KW-0968">Cytoplasmic vesicle</keyword>
<evidence type="ECO:0000256" key="13">
    <source>
        <dbReference type="ARBA" id="ARBA00022826"/>
    </source>
</evidence>
<dbReference type="PANTHER" id="PTHR47735:SF13">
    <property type="entry name" value="POTASSIUM VOLTAGE-GATED CHANNEL SUBFAMILY KQT MEMBER 1 ISOFORM X1"/>
    <property type="match status" value="1"/>
</dbReference>
<keyword evidence="11 26" id="KW-0812">Transmembrane</keyword>
<evidence type="ECO:0000256" key="3">
    <source>
        <dbReference type="ARBA" id="ARBA00004240"/>
    </source>
</evidence>
<accession>A0A974DAA3</accession>
<evidence type="ECO:0000256" key="22">
    <source>
        <dbReference type="ARBA" id="ARBA00029687"/>
    </source>
</evidence>
<dbReference type="GO" id="GO:0042391">
    <property type="term" value="P:regulation of membrane potential"/>
    <property type="evidence" value="ECO:0007669"/>
    <property type="project" value="UniProtKB-ARBA"/>
</dbReference>
<keyword evidence="20" id="KW-0407">Ion channel</keyword>
<organism evidence="29 30">
    <name type="scientific">Xenopus laevis</name>
    <name type="common">African clawed frog</name>
    <dbReference type="NCBI Taxonomy" id="8355"/>
    <lineage>
        <taxon>Eukaryota</taxon>
        <taxon>Metazoa</taxon>
        <taxon>Chordata</taxon>
        <taxon>Craniata</taxon>
        <taxon>Vertebrata</taxon>
        <taxon>Euteleostomi</taxon>
        <taxon>Amphibia</taxon>
        <taxon>Batrachia</taxon>
        <taxon>Anura</taxon>
        <taxon>Pipoidea</taxon>
        <taxon>Pipidae</taxon>
        <taxon>Xenopodinae</taxon>
        <taxon>Xenopus</taxon>
        <taxon>Xenopus</taxon>
    </lineage>
</organism>
<name>A0A974DAA3_XENLA</name>
<dbReference type="PRINTS" id="PR00169">
    <property type="entry name" value="KCHANNEL"/>
</dbReference>
<evidence type="ECO:0000256" key="15">
    <source>
        <dbReference type="ARBA" id="ARBA00022882"/>
    </source>
</evidence>
<dbReference type="FunFam" id="1.20.120.350:FF:000017">
    <property type="entry name" value="potassium voltage-gated channel subfamily KQT member 1"/>
    <property type="match status" value="1"/>
</dbReference>
<gene>
    <name evidence="29" type="ORF">XELAEV_18016736mg</name>
</gene>
<comment type="catalytic activity">
    <reaction evidence="24">
        <text>K(+)(in) = K(+)(out)</text>
        <dbReference type="Rhea" id="RHEA:29463"/>
        <dbReference type="ChEBI" id="CHEBI:29103"/>
    </reaction>
</comment>
<dbReference type="GO" id="GO:0005249">
    <property type="term" value="F:voltage-gated potassium channel activity"/>
    <property type="evidence" value="ECO:0007669"/>
    <property type="project" value="InterPro"/>
</dbReference>
<keyword evidence="9" id="KW-1003">Cell membrane</keyword>
<evidence type="ECO:0000256" key="11">
    <source>
        <dbReference type="ARBA" id="ARBA00022692"/>
    </source>
</evidence>
<feature type="region of interest" description="Disordered" evidence="25">
    <location>
        <begin position="524"/>
        <end position="553"/>
    </location>
</feature>
<reference evidence="30" key="1">
    <citation type="journal article" date="2016" name="Nature">
        <title>Genome evolution in the allotetraploid frog Xenopus laevis.</title>
        <authorList>
            <person name="Session A.M."/>
            <person name="Uno Y."/>
            <person name="Kwon T."/>
            <person name="Chapman J.A."/>
            <person name="Toyoda A."/>
            <person name="Takahashi S."/>
            <person name="Fukui A."/>
            <person name="Hikosaka A."/>
            <person name="Suzuki A."/>
            <person name="Kondo M."/>
            <person name="van Heeringen S.J."/>
            <person name="Quigley I."/>
            <person name="Heinz S."/>
            <person name="Ogino H."/>
            <person name="Ochi H."/>
            <person name="Hellsten U."/>
            <person name="Lyons J.B."/>
            <person name="Simakov O."/>
            <person name="Putnam N."/>
            <person name="Stites J."/>
            <person name="Kuroki Y."/>
            <person name="Tanaka T."/>
            <person name="Michiue T."/>
            <person name="Watanabe M."/>
            <person name="Bogdanovic O."/>
            <person name="Lister R."/>
            <person name="Georgiou G."/>
            <person name="Paranjpe S.S."/>
            <person name="van Kruijsbergen I."/>
            <person name="Shu S."/>
            <person name="Carlson J."/>
            <person name="Kinoshita T."/>
            <person name="Ohta Y."/>
            <person name="Mawaribuchi S."/>
            <person name="Jenkins J."/>
            <person name="Grimwood J."/>
            <person name="Schmutz J."/>
            <person name="Mitros T."/>
            <person name="Mozaffari S.V."/>
            <person name="Suzuki Y."/>
            <person name="Haramoto Y."/>
            <person name="Yamamoto T.S."/>
            <person name="Takagi C."/>
            <person name="Heald R."/>
            <person name="Miller K."/>
            <person name="Haudenschild C."/>
            <person name="Kitzman J."/>
            <person name="Nakayama T."/>
            <person name="Izutsu Y."/>
            <person name="Robert J."/>
            <person name="Fortriede J."/>
            <person name="Burns K."/>
            <person name="Lotay V."/>
            <person name="Karimi K."/>
            <person name="Yasuoka Y."/>
            <person name="Dichmann D.S."/>
            <person name="Flajnik M.F."/>
            <person name="Houston D.W."/>
            <person name="Shendure J."/>
            <person name="DuPasquier L."/>
            <person name="Vize P.D."/>
            <person name="Zorn A.M."/>
            <person name="Ito M."/>
            <person name="Marcotte E.M."/>
            <person name="Wallingford J.B."/>
            <person name="Ito Y."/>
            <person name="Asashima M."/>
            <person name="Ueno N."/>
            <person name="Matsuda Y."/>
            <person name="Veenstra G.J."/>
            <person name="Fujiyama A."/>
            <person name="Harland R.M."/>
            <person name="Taira M."/>
            <person name="Rokhsar D.S."/>
        </authorList>
    </citation>
    <scope>NUCLEOTIDE SEQUENCE [LARGE SCALE GENOMIC DNA]</scope>
    <source>
        <strain evidence="30">J</strain>
    </source>
</reference>
<keyword evidence="14" id="KW-0112">Calmodulin-binding</keyword>
<dbReference type="GO" id="GO:0008076">
    <property type="term" value="C:voltage-gated potassium channel complex"/>
    <property type="evidence" value="ECO:0007669"/>
    <property type="project" value="InterPro"/>
</dbReference>
<evidence type="ECO:0000256" key="10">
    <source>
        <dbReference type="ARBA" id="ARBA00022538"/>
    </source>
</evidence>
<dbReference type="EMBL" id="CM004470">
    <property type="protein sequence ID" value="OCT88108.1"/>
    <property type="molecule type" value="Genomic_DNA"/>
</dbReference>
<feature type="transmembrane region" description="Helical" evidence="26">
    <location>
        <begin position="58"/>
        <end position="77"/>
    </location>
</feature>
<dbReference type="InterPro" id="IPR003937">
    <property type="entry name" value="K_chnl_volt-dep_KCNQ"/>
</dbReference>
<keyword evidence="16" id="KW-0630">Potassium</keyword>
<feature type="domain" description="Potassium channel voltage dependent KCNQ C-terminal" evidence="28">
    <location>
        <begin position="394"/>
        <end position="520"/>
    </location>
</feature>
<evidence type="ECO:0000256" key="9">
    <source>
        <dbReference type="ARBA" id="ARBA00022475"/>
    </source>
</evidence>
<keyword evidence="8" id="KW-0813">Transport</keyword>